<gene>
    <name evidence="1" type="ORF">CRM94_36350</name>
</gene>
<organism evidence="1 2">
    <name type="scientific">Burkholderia gladioli</name>
    <name type="common">Pseudomonas marginata</name>
    <name type="synonym">Phytomonas marginata</name>
    <dbReference type="NCBI Taxonomy" id="28095"/>
    <lineage>
        <taxon>Bacteria</taxon>
        <taxon>Pseudomonadati</taxon>
        <taxon>Pseudomonadota</taxon>
        <taxon>Betaproteobacteria</taxon>
        <taxon>Burkholderiales</taxon>
        <taxon>Burkholderiaceae</taxon>
        <taxon>Burkholderia</taxon>
    </lineage>
</organism>
<dbReference type="EMBL" id="PDDY01000004">
    <property type="protein sequence ID" value="PEH39722.1"/>
    <property type="molecule type" value="Genomic_DNA"/>
</dbReference>
<name>A0A2A7S8C5_BURGA</name>
<reference evidence="2" key="1">
    <citation type="submission" date="2017-09" db="EMBL/GenBank/DDBJ databases">
        <title>FDA dAtabase for Regulatory Grade micrObial Sequences (FDA-ARGOS): Supporting development and validation of Infectious Disease Dx tests.</title>
        <authorList>
            <person name="Minogue T."/>
            <person name="Wolcott M."/>
            <person name="Wasieloski L."/>
            <person name="Aguilar W."/>
            <person name="Moore D."/>
            <person name="Tallon L."/>
            <person name="Sadzewicz L."/>
            <person name="Ott S."/>
            <person name="Zhao X."/>
            <person name="Nagaraj S."/>
            <person name="Vavikolanu K."/>
            <person name="Aluvathingal J."/>
            <person name="Nadendla S."/>
            <person name="Sichtig H."/>
        </authorList>
    </citation>
    <scope>NUCLEOTIDE SEQUENCE [LARGE SCALE GENOMIC DNA]</scope>
    <source>
        <strain evidence="2">FDAARGOS_390</strain>
    </source>
</reference>
<sequence>MADIGLSNSCANVDLDNSVRSTDRPAHIHQFHAEVRRRVTVKQRIPLTLRCGSVEFVEAHGLLGRDSGTCMHCQRNVCNPEVRHGRFGVSPQLRSHIAI</sequence>
<dbReference type="Proteomes" id="UP000220629">
    <property type="component" value="Unassembled WGS sequence"/>
</dbReference>
<evidence type="ECO:0000313" key="2">
    <source>
        <dbReference type="Proteomes" id="UP000220629"/>
    </source>
</evidence>
<proteinExistence type="predicted"/>
<dbReference type="AlphaFoldDB" id="A0A2A7S8C5"/>
<protein>
    <submittedName>
        <fullName evidence="1">Uncharacterized protein</fullName>
    </submittedName>
</protein>
<evidence type="ECO:0000313" key="1">
    <source>
        <dbReference type="EMBL" id="PEH39722.1"/>
    </source>
</evidence>
<comment type="caution">
    <text evidence="1">The sequence shown here is derived from an EMBL/GenBank/DDBJ whole genome shotgun (WGS) entry which is preliminary data.</text>
</comment>
<accession>A0A2A7S8C5</accession>